<name>A0A0M9FTB9_LEPPY</name>
<dbReference type="GeneID" id="26908705"/>
<evidence type="ECO:0000313" key="3">
    <source>
        <dbReference type="Proteomes" id="UP000037923"/>
    </source>
</evidence>
<reference evidence="2 3" key="1">
    <citation type="submission" date="2015-07" db="EMBL/GenBank/DDBJ databases">
        <title>High-quality genome of monoxenous trypanosomatid Leptomonas pyrrhocoris.</title>
        <authorList>
            <person name="Flegontov P."/>
            <person name="Butenko A."/>
            <person name="Firsov S."/>
            <person name="Vlcek C."/>
            <person name="Logacheva M.D."/>
            <person name="Field M."/>
            <person name="Filatov D."/>
            <person name="Flegontova O."/>
            <person name="Gerasimov E."/>
            <person name="Jackson A.P."/>
            <person name="Kelly S."/>
            <person name="Opperdoes F."/>
            <person name="O'Reilly A."/>
            <person name="Votypka J."/>
            <person name="Yurchenko V."/>
            <person name="Lukes J."/>
        </authorList>
    </citation>
    <scope>NUCLEOTIDE SEQUENCE [LARGE SCALE GENOMIC DNA]</scope>
    <source>
        <strain evidence="2">H10</strain>
    </source>
</reference>
<feature type="compositionally biased region" description="Low complexity" evidence="1">
    <location>
        <begin position="184"/>
        <end position="193"/>
    </location>
</feature>
<comment type="caution">
    <text evidence="2">The sequence shown here is derived from an EMBL/GenBank/DDBJ whole genome shotgun (WGS) entry which is preliminary data.</text>
</comment>
<dbReference type="OrthoDB" id="273802at2759"/>
<accession>A0A0M9FTB9</accession>
<sequence>MPPRTSPFSSKAAAAPSTSTSGFASFVLERVAHNPFLIHETPRSLRLTGGVGGVPTTLDPDQRDVLLHADAPPNSANAATAAVTAAAVTAVLQRALVDAPLLPVGGSHLLYELVWSNFVACAEAAKQVGCYKQALELHGARAMTAAAVAPAAATATSDAGVDTSSSTNDSSLVESVFGASPLVPGSQPASSPQGGSGHSLFSPEELSTSIAPDVLHARLAQSQTRLAELKVELARSLAKMRCIAQDLDAYDATPIEELRRQREAATTALMTPVVVPPSLREGGAVPPPAVVVVVDGEQQDRKRQRTAE</sequence>
<feature type="region of interest" description="Disordered" evidence="1">
    <location>
        <begin position="183"/>
        <end position="203"/>
    </location>
</feature>
<evidence type="ECO:0000313" key="2">
    <source>
        <dbReference type="EMBL" id="KPA75529.1"/>
    </source>
</evidence>
<evidence type="ECO:0000256" key="1">
    <source>
        <dbReference type="SAM" id="MobiDB-lite"/>
    </source>
</evidence>
<gene>
    <name evidence="2" type="ORF">ABB37_08421</name>
</gene>
<proteinExistence type="predicted"/>
<keyword evidence="3" id="KW-1185">Reference proteome</keyword>
<dbReference type="Proteomes" id="UP000037923">
    <property type="component" value="Unassembled WGS sequence"/>
</dbReference>
<dbReference type="EMBL" id="LGTL01000024">
    <property type="protein sequence ID" value="KPA75529.1"/>
    <property type="molecule type" value="Genomic_DNA"/>
</dbReference>
<dbReference type="RefSeq" id="XP_015653968.1">
    <property type="nucleotide sequence ID" value="XM_015807429.1"/>
</dbReference>
<dbReference type="VEuPathDB" id="TriTrypDB:LpyrH10_24_0610"/>
<protein>
    <submittedName>
        <fullName evidence="2">Uncharacterized protein</fullName>
    </submittedName>
</protein>
<dbReference type="AlphaFoldDB" id="A0A0M9FTB9"/>
<organism evidence="2 3">
    <name type="scientific">Leptomonas pyrrhocoris</name>
    <name type="common">Firebug parasite</name>
    <dbReference type="NCBI Taxonomy" id="157538"/>
    <lineage>
        <taxon>Eukaryota</taxon>
        <taxon>Discoba</taxon>
        <taxon>Euglenozoa</taxon>
        <taxon>Kinetoplastea</taxon>
        <taxon>Metakinetoplastina</taxon>
        <taxon>Trypanosomatida</taxon>
        <taxon>Trypanosomatidae</taxon>
        <taxon>Leishmaniinae</taxon>
        <taxon>Leptomonas</taxon>
    </lineage>
</organism>